<dbReference type="InterPro" id="IPR029018">
    <property type="entry name" value="Hex-like_dom2"/>
</dbReference>
<dbReference type="PANTHER" id="PTHR22600:SF26">
    <property type="entry name" value="BETA-N-ACETYLHEXOSAMINIDASE"/>
    <property type="match status" value="1"/>
</dbReference>
<dbReference type="InterPro" id="IPR025705">
    <property type="entry name" value="Beta_hexosaminidase_sua/sub"/>
</dbReference>
<evidence type="ECO:0000256" key="2">
    <source>
        <dbReference type="ARBA" id="ARBA00006285"/>
    </source>
</evidence>
<keyword evidence="12" id="KW-1185">Reference proteome</keyword>
<dbReference type="SUPFAM" id="SSF51445">
    <property type="entry name" value="(Trans)glycosidases"/>
    <property type="match status" value="1"/>
</dbReference>
<dbReference type="PANTHER" id="PTHR22600">
    <property type="entry name" value="BETA-HEXOSAMINIDASE"/>
    <property type="match status" value="1"/>
</dbReference>
<evidence type="ECO:0000256" key="4">
    <source>
        <dbReference type="ARBA" id="ARBA00022729"/>
    </source>
</evidence>
<dbReference type="InParanoid" id="B4NLY5"/>
<evidence type="ECO:0000256" key="6">
    <source>
        <dbReference type="ARBA" id="ARBA00023180"/>
    </source>
</evidence>
<comment type="similarity">
    <text evidence="2">Belongs to the glycosyl hydrolase 20 family.</text>
</comment>
<dbReference type="GO" id="GO:0006491">
    <property type="term" value="P:N-glycan processing"/>
    <property type="evidence" value="ECO:0007669"/>
    <property type="project" value="EnsemblMetazoa"/>
</dbReference>
<protein>
    <recommendedName>
        <fullName evidence="3">beta-N-acetylhexosaminidase</fullName>
        <ecNumber evidence="3">3.2.1.52</ecNumber>
    </recommendedName>
</protein>
<evidence type="ECO:0000256" key="8">
    <source>
        <dbReference type="PIRSR" id="PIRSR625705-1"/>
    </source>
</evidence>
<gene>
    <name evidence="11" type="primary">Dwil\GK10559</name>
    <name evidence="11" type="ORF">Dwil_GK10559</name>
</gene>
<evidence type="ECO:0000256" key="3">
    <source>
        <dbReference type="ARBA" id="ARBA00012663"/>
    </source>
</evidence>
<dbReference type="GO" id="GO:0016063">
    <property type="term" value="P:rhodopsin biosynthetic process"/>
    <property type="evidence" value="ECO:0007669"/>
    <property type="project" value="EnsemblMetazoa"/>
</dbReference>
<proteinExistence type="inferred from homology"/>
<organism evidence="11 12">
    <name type="scientific">Drosophila willistoni</name>
    <name type="common">Fruit fly</name>
    <dbReference type="NCBI Taxonomy" id="7260"/>
    <lineage>
        <taxon>Eukaryota</taxon>
        <taxon>Metazoa</taxon>
        <taxon>Ecdysozoa</taxon>
        <taxon>Arthropoda</taxon>
        <taxon>Hexapoda</taxon>
        <taxon>Insecta</taxon>
        <taxon>Pterygota</taxon>
        <taxon>Neoptera</taxon>
        <taxon>Endopterygota</taxon>
        <taxon>Diptera</taxon>
        <taxon>Brachycera</taxon>
        <taxon>Muscomorpha</taxon>
        <taxon>Ephydroidea</taxon>
        <taxon>Drosophilidae</taxon>
        <taxon>Drosophila</taxon>
        <taxon>Sophophora</taxon>
    </lineage>
</organism>
<evidence type="ECO:0000313" key="11">
    <source>
        <dbReference type="EMBL" id="EDW85353.2"/>
    </source>
</evidence>
<dbReference type="InterPro" id="IPR015883">
    <property type="entry name" value="Glyco_hydro_20_cat"/>
</dbReference>
<name>B4NLY5_DROWI</name>
<dbReference type="FunCoup" id="B4NLY5">
    <property type="interactions" value="478"/>
</dbReference>
<dbReference type="GO" id="GO:0005886">
    <property type="term" value="C:plasma membrane"/>
    <property type="evidence" value="ECO:0007669"/>
    <property type="project" value="EnsemblMetazoa"/>
</dbReference>
<dbReference type="Pfam" id="PF00728">
    <property type="entry name" value="Glyco_hydro_20"/>
    <property type="match status" value="1"/>
</dbReference>
<comment type="catalytic activity">
    <reaction evidence="1">
        <text>Hydrolysis of terminal non-reducing N-acetyl-D-hexosamine residues in N-acetyl-beta-D-hexosaminides.</text>
        <dbReference type="EC" id="3.2.1.52"/>
    </reaction>
</comment>
<dbReference type="SMR" id="B4NLY5"/>
<dbReference type="InterPro" id="IPR017853">
    <property type="entry name" value="GH"/>
</dbReference>
<dbReference type="SUPFAM" id="SSF55545">
    <property type="entry name" value="beta-N-acetylhexosaminidase-like domain"/>
    <property type="match status" value="1"/>
</dbReference>
<dbReference type="eggNOG" id="KOG2499">
    <property type="taxonomic scope" value="Eukaryota"/>
</dbReference>
<reference evidence="11 12" key="1">
    <citation type="journal article" date="2007" name="Nature">
        <title>Evolution of genes and genomes on the Drosophila phylogeny.</title>
        <authorList>
            <consortium name="Drosophila 12 Genomes Consortium"/>
            <person name="Clark A.G."/>
            <person name="Eisen M.B."/>
            <person name="Smith D.R."/>
            <person name="Bergman C.M."/>
            <person name="Oliver B."/>
            <person name="Markow T.A."/>
            <person name="Kaufman T.C."/>
            <person name="Kellis M."/>
            <person name="Gelbart W."/>
            <person name="Iyer V.N."/>
            <person name="Pollard D.A."/>
            <person name="Sackton T.B."/>
            <person name="Larracuente A.M."/>
            <person name="Singh N.D."/>
            <person name="Abad J.P."/>
            <person name="Abt D.N."/>
            <person name="Adryan B."/>
            <person name="Aguade M."/>
            <person name="Akashi H."/>
            <person name="Anderson W.W."/>
            <person name="Aquadro C.F."/>
            <person name="Ardell D.H."/>
            <person name="Arguello R."/>
            <person name="Artieri C.G."/>
            <person name="Barbash D.A."/>
            <person name="Barker D."/>
            <person name="Barsanti P."/>
            <person name="Batterham P."/>
            <person name="Batzoglou S."/>
            <person name="Begun D."/>
            <person name="Bhutkar A."/>
            <person name="Blanco E."/>
            <person name="Bosak S.A."/>
            <person name="Bradley R.K."/>
            <person name="Brand A.D."/>
            <person name="Brent M.R."/>
            <person name="Brooks A.N."/>
            <person name="Brown R.H."/>
            <person name="Butlin R.K."/>
            <person name="Caggese C."/>
            <person name="Calvi B.R."/>
            <person name="Bernardo de Carvalho A."/>
            <person name="Caspi A."/>
            <person name="Castrezana S."/>
            <person name="Celniker S.E."/>
            <person name="Chang J.L."/>
            <person name="Chapple C."/>
            <person name="Chatterji S."/>
            <person name="Chinwalla A."/>
            <person name="Civetta A."/>
            <person name="Clifton S.W."/>
            <person name="Comeron J.M."/>
            <person name="Costello J.C."/>
            <person name="Coyne J.A."/>
            <person name="Daub J."/>
            <person name="David R.G."/>
            <person name="Delcher A.L."/>
            <person name="Delehaunty K."/>
            <person name="Do C.B."/>
            <person name="Ebling H."/>
            <person name="Edwards K."/>
            <person name="Eickbush T."/>
            <person name="Evans J.D."/>
            <person name="Filipski A."/>
            <person name="Findeiss S."/>
            <person name="Freyhult E."/>
            <person name="Fulton L."/>
            <person name="Fulton R."/>
            <person name="Garcia A.C."/>
            <person name="Gardiner A."/>
            <person name="Garfield D.A."/>
            <person name="Garvin B.E."/>
            <person name="Gibson G."/>
            <person name="Gilbert D."/>
            <person name="Gnerre S."/>
            <person name="Godfrey J."/>
            <person name="Good R."/>
            <person name="Gotea V."/>
            <person name="Gravely B."/>
            <person name="Greenberg A.J."/>
            <person name="Griffiths-Jones S."/>
            <person name="Gross S."/>
            <person name="Guigo R."/>
            <person name="Gustafson E.A."/>
            <person name="Haerty W."/>
            <person name="Hahn M.W."/>
            <person name="Halligan D.L."/>
            <person name="Halpern A.L."/>
            <person name="Halter G.M."/>
            <person name="Han M.V."/>
            <person name="Heger A."/>
            <person name="Hillier L."/>
            <person name="Hinrichs A.S."/>
            <person name="Holmes I."/>
            <person name="Hoskins R.A."/>
            <person name="Hubisz M.J."/>
            <person name="Hultmark D."/>
            <person name="Huntley M.A."/>
            <person name="Jaffe D.B."/>
            <person name="Jagadeeshan S."/>
            <person name="Jeck W.R."/>
            <person name="Johnson J."/>
            <person name="Jones C.D."/>
            <person name="Jordan W.C."/>
            <person name="Karpen G.H."/>
            <person name="Kataoka E."/>
            <person name="Keightley P.D."/>
            <person name="Kheradpour P."/>
            <person name="Kirkness E.F."/>
            <person name="Koerich L.B."/>
            <person name="Kristiansen K."/>
            <person name="Kudrna D."/>
            <person name="Kulathinal R.J."/>
            <person name="Kumar S."/>
            <person name="Kwok R."/>
            <person name="Lander E."/>
            <person name="Langley C.H."/>
            <person name="Lapoint R."/>
            <person name="Lazzaro B.P."/>
            <person name="Lee S.J."/>
            <person name="Levesque L."/>
            <person name="Li R."/>
            <person name="Lin C.F."/>
            <person name="Lin M.F."/>
            <person name="Lindblad-Toh K."/>
            <person name="Llopart A."/>
            <person name="Long M."/>
            <person name="Low L."/>
            <person name="Lozovsky E."/>
            <person name="Lu J."/>
            <person name="Luo M."/>
            <person name="Machado C.A."/>
            <person name="Makalowski W."/>
            <person name="Marzo M."/>
            <person name="Matsuda M."/>
            <person name="Matzkin L."/>
            <person name="McAllister B."/>
            <person name="McBride C.S."/>
            <person name="McKernan B."/>
            <person name="McKernan K."/>
            <person name="Mendez-Lago M."/>
            <person name="Minx P."/>
            <person name="Mollenhauer M.U."/>
            <person name="Montooth K."/>
            <person name="Mount S.M."/>
            <person name="Mu X."/>
            <person name="Myers E."/>
            <person name="Negre B."/>
            <person name="Newfeld S."/>
            <person name="Nielsen R."/>
            <person name="Noor M.A."/>
            <person name="O'Grady P."/>
            <person name="Pachter L."/>
            <person name="Papaceit M."/>
            <person name="Parisi M.J."/>
            <person name="Parisi M."/>
            <person name="Parts L."/>
            <person name="Pedersen J.S."/>
            <person name="Pesole G."/>
            <person name="Phillippy A.M."/>
            <person name="Ponting C.P."/>
            <person name="Pop M."/>
            <person name="Porcelli D."/>
            <person name="Powell J.R."/>
            <person name="Prohaska S."/>
            <person name="Pruitt K."/>
            <person name="Puig M."/>
            <person name="Quesneville H."/>
            <person name="Ram K.R."/>
            <person name="Rand D."/>
            <person name="Rasmussen M.D."/>
            <person name="Reed L.K."/>
            <person name="Reenan R."/>
            <person name="Reily A."/>
            <person name="Remington K.A."/>
            <person name="Rieger T.T."/>
            <person name="Ritchie M.G."/>
            <person name="Robin C."/>
            <person name="Rogers Y.H."/>
            <person name="Rohde C."/>
            <person name="Rozas J."/>
            <person name="Rubenfield M.J."/>
            <person name="Ruiz A."/>
            <person name="Russo S."/>
            <person name="Salzberg S.L."/>
            <person name="Sanchez-Gracia A."/>
            <person name="Saranga D.J."/>
            <person name="Sato H."/>
            <person name="Schaeffer S.W."/>
            <person name="Schatz M.C."/>
            <person name="Schlenke T."/>
            <person name="Schwartz R."/>
            <person name="Segarra C."/>
            <person name="Singh R.S."/>
            <person name="Sirot L."/>
            <person name="Sirota M."/>
            <person name="Sisneros N.B."/>
            <person name="Smith C.D."/>
            <person name="Smith T.F."/>
            <person name="Spieth J."/>
            <person name="Stage D.E."/>
            <person name="Stark A."/>
            <person name="Stephan W."/>
            <person name="Strausberg R.L."/>
            <person name="Strempel S."/>
            <person name="Sturgill D."/>
            <person name="Sutton G."/>
            <person name="Sutton G.G."/>
            <person name="Tao W."/>
            <person name="Teichmann S."/>
            <person name="Tobari Y.N."/>
            <person name="Tomimura Y."/>
            <person name="Tsolas J.M."/>
            <person name="Valente V.L."/>
            <person name="Venter E."/>
            <person name="Venter J.C."/>
            <person name="Vicario S."/>
            <person name="Vieira F.G."/>
            <person name="Vilella A.J."/>
            <person name="Villasante A."/>
            <person name="Walenz B."/>
            <person name="Wang J."/>
            <person name="Wasserman M."/>
            <person name="Watts T."/>
            <person name="Wilson D."/>
            <person name="Wilson R.K."/>
            <person name="Wing R.A."/>
            <person name="Wolfner M.F."/>
            <person name="Wong A."/>
            <person name="Wong G.K."/>
            <person name="Wu C.I."/>
            <person name="Wu G."/>
            <person name="Yamamoto D."/>
            <person name="Yang H.P."/>
            <person name="Yang S.P."/>
            <person name="Yorke J.A."/>
            <person name="Yoshida K."/>
            <person name="Zdobnov E."/>
            <person name="Zhang P."/>
            <person name="Zhang Y."/>
            <person name="Zimin A.V."/>
            <person name="Baldwin J."/>
            <person name="Abdouelleil A."/>
            <person name="Abdulkadir J."/>
            <person name="Abebe A."/>
            <person name="Abera B."/>
            <person name="Abreu J."/>
            <person name="Acer S.C."/>
            <person name="Aftuck L."/>
            <person name="Alexander A."/>
            <person name="An P."/>
            <person name="Anderson E."/>
            <person name="Anderson S."/>
            <person name="Arachi H."/>
            <person name="Azer M."/>
            <person name="Bachantsang P."/>
            <person name="Barry A."/>
            <person name="Bayul T."/>
            <person name="Berlin A."/>
            <person name="Bessette D."/>
            <person name="Bloom T."/>
            <person name="Blye J."/>
            <person name="Boguslavskiy L."/>
            <person name="Bonnet C."/>
            <person name="Boukhgalter B."/>
            <person name="Bourzgui I."/>
            <person name="Brown A."/>
            <person name="Cahill P."/>
            <person name="Channer S."/>
            <person name="Cheshatsang Y."/>
            <person name="Chuda L."/>
            <person name="Citroen M."/>
            <person name="Collymore A."/>
            <person name="Cooke P."/>
            <person name="Costello M."/>
            <person name="D'Aco K."/>
            <person name="Daza R."/>
            <person name="De Haan G."/>
            <person name="DeGray S."/>
            <person name="DeMaso C."/>
            <person name="Dhargay N."/>
            <person name="Dooley K."/>
            <person name="Dooley E."/>
            <person name="Doricent M."/>
            <person name="Dorje P."/>
            <person name="Dorjee K."/>
            <person name="Dupes A."/>
            <person name="Elong R."/>
            <person name="Falk J."/>
            <person name="Farina A."/>
            <person name="Faro S."/>
            <person name="Ferguson D."/>
            <person name="Fisher S."/>
            <person name="Foley C.D."/>
            <person name="Franke A."/>
            <person name="Friedrich D."/>
            <person name="Gadbois L."/>
            <person name="Gearin G."/>
            <person name="Gearin C.R."/>
            <person name="Giannoukos G."/>
            <person name="Goode T."/>
            <person name="Graham J."/>
            <person name="Grandbois E."/>
            <person name="Grewal S."/>
            <person name="Gyaltsen K."/>
            <person name="Hafez N."/>
            <person name="Hagos B."/>
            <person name="Hall J."/>
            <person name="Henson C."/>
            <person name="Hollinger A."/>
            <person name="Honan T."/>
            <person name="Huard M.D."/>
            <person name="Hughes L."/>
            <person name="Hurhula B."/>
            <person name="Husby M.E."/>
            <person name="Kamat A."/>
            <person name="Kanga B."/>
            <person name="Kashin S."/>
            <person name="Khazanovich D."/>
            <person name="Kisner P."/>
            <person name="Lance K."/>
            <person name="Lara M."/>
            <person name="Lee W."/>
            <person name="Lennon N."/>
            <person name="Letendre F."/>
            <person name="LeVine R."/>
            <person name="Lipovsky A."/>
            <person name="Liu X."/>
            <person name="Liu J."/>
            <person name="Liu S."/>
            <person name="Lokyitsang T."/>
            <person name="Lokyitsang Y."/>
            <person name="Lubonja R."/>
            <person name="Lui A."/>
            <person name="MacDonald P."/>
            <person name="Magnisalis V."/>
            <person name="Maru K."/>
            <person name="Matthews C."/>
            <person name="McCusker W."/>
            <person name="McDonough S."/>
            <person name="Mehta T."/>
            <person name="Meldrim J."/>
            <person name="Meneus L."/>
            <person name="Mihai O."/>
            <person name="Mihalev A."/>
            <person name="Mihova T."/>
            <person name="Mittelman R."/>
            <person name="Mlenga V."/>
            <person name="Montmayeur A."/>
            <person name="Mulrain L."/>
            <person name="Navidi A."/>
            <person name="Naylor J."/>
            <person name="Negash T."/>
            <person name="Nguyen T."/>
            <person name="Nguyen N."/>
            <person name="Nicol R."/>
            <person name="Norbu C."/>
            <person name="Norbu N."/>
            <person name="Novod N."/>
            <person name="O'Neill B."/>
            <person name="Osman S."/>
            <person name="Markiewicz E."/>
            <person name="Oyono O.L."/>
            <person name="Patti C."/>
            <person name="Phunkhang P."/>
            <person name="Pierre F."/>
            <person name="Priest M."/>
            <person name="Raghuraman S."/>
            <person name="Rege F."/>
            <person name="Reyes R."/>
            <person name="Rise C."/>
            <person name="Rogov P."/>
            <person name="Ross K."/>
            <person name="Ryan E."/>
            <person name="Settipalli S."/>
            <person name="Shea T."/>
            <person name="Sherpa N."/>
            <person name="Shi L."/>
            <person name="Shih D."/>
            <person name="Sparrow T."/>
            <person name="Spaulding J."/>
            <person name="Stalker J."/>
            <person name="Stange-Thomann N."/>
            <person name="Stavropoulos S."/>
            <person name="Stone C."/>
            <person name="Strader C."/>
            <person name="Tesfaye S."/>
            <person name="Thomson T."/>
            <person name="Thoulutsang Y."/>
            <person name="Thoulutsang D."/>
            <person name="Topham K."/>
            <person name="Topping I."/>
            <person name="Tsamla T."/>
            <person name="Vassiliev H."/>
            <person name="Vo A."/>
            <person name="Wangchuk T."/>
            <person name="Wangdi T."/>
            <person name="Weiand M."/>
            <person name="Wilkinson J."/>
            <person name="Wilson A."/>
            <person name="Yadav S."/>
            <person name="Young G."/>
            <person name="Yu Q."/>
            <person name="Zembek L."/>
            <person name="Zhong D."/>
            <person name="Zimmer A."/>
            <person name="Zwirko Z."/>
            <person name="Jaffe D.B."/>
            <person name="Alvarez P."/>
            <person name="Brockman W."/>
            <person name="Butler J."/>
            <person name="Chin C."/>
            <person name="Gnerre S."/>
            <person name="Grabherr M."/>
            <person name="Kleber M."/>
            <person name="Mauceli E."/>
            <person name="MacCallum I."/>
        </authorList>
    </citation>
    <scope>NUCLEOTIDE SEQUENCE [LARGE SCALE GENOMIC DNA]</scope>
    <source>
        <strain evidence="12">Tucson 14030-0811.24</strain>
    </source>
</reference>
<evidence type="ECO:0000259" key="10">
    <source>
        <dbReference type="Pfam" id="PF14845"/>
    </source>
</evidence>
<dbReference type="Proteomes" id="UP000007798">
    <property type="component" value="Unassembled WGS sequence"/>
</dbReference>
<dbReference type="Gene3D" id="3.20.20.80">
    <property type="entry name" value="Glycosidases"/>
    <property type="match status" value="1"/>
</dbReference>
<dbReference type="HOGENOM" id="CLU_007082_0_1_1"/>
<dbReference type="EMBL" id="CH964278">
    <property type="protein sequence ID" value="EDW85353.2"/>
    <property type="molecule type" value="Genomic_DNA"/>
</dbReference>
<evidence type="ECO:0000256" key="7">
    <source>
        <dbReference type="ARBA" id="ARBA00023295"/>
    </source>
</evidence>
<evidence type="ECO:0000259" key="9">
    <source>
        <dbReference type="Pfam" id="PF00728"/>
    </source>
</evidence>
<dbReference type="STRING" id="7260.B4NLY5"/>
<dbReference type="PRINTS" id="PR00738">
    <property type="entry name" value="GLHYDRLASE20"/>
</dbReference>
<dbReference type="Gene3D" id="3.30.379.10">
    <property type="entry name" value="Chitobiase/beta-hexosaminidase domain 2-like"/>
    <property type="match status" value="1"/>
</dbReference>
<dbReference type="Pfam" id="PF14845">
    <property type="entry name" value="Glycohydro_20b2"/>
    <property type="match status" value="1"/>
</dbReference>
<dbReference type="OrthoDB" id="428480at2759"/>
<dbReference type="CDD" id="cd06562">
    <property type="entry name" value="GH20_HexA_HexB-like"/>
    <property type="match status" value="1"/>
</dbReference>
<evidence type="ECO:0000256" key="1">
    <source>
        <dbReference type="ARBA" id="ARBA00001231"/>
    </source>
</evidence>
<feature type="domain" description="Beta-hexosaminidase eukaryotic type N-terminal" evidence="10">
    <location>
        <begin position="150"/>
        <end position="208"/>
    </location>
</feature>
<dbReference type="GO" id="GO:0030203">
    <property type="term" value="P:glycosaminoglycan metabolic process"/>
    <property type="evidence" value="ECO:0007669"/>
    <property type="project" value="TreeGrafter"/>
</dbReference>
<evidence type="ECO:0000256" key="5">
    <source>
        <dbReference type="ARBA" id="ARBA00022801"/>
    </source>
</evidence>
<feature type="non-terminal residue" evidence="11">
    <location>
        <position position="1"/>
    </location>
</feature>
<evidence type="ECO:0000313" key="12">
    <source>
        <dbReference type="Proteomes" id="UP000007798"/>
    </source>
</evidence>
<keyword evidence="5 11" id="KW-0378">Hydrolase</keyword>
<keyword evidence="4" id="KW-0732">Signal</keyword>
<dbReference type="InterPro" id="IPR029019">
    <property type="entry name" value="HEX_eukaryotic_N"/>
</dbReference>
<keyword evidence="7 11" id="KW-0326">Glycosidase</keyword>
<dbReference type="FunFam" id="3.20.20.80:FF:000063">
    <property type="entry name" value="Beta-hexosaminidase"/>
    <property type="match status" value="1"/>
</dbReference>
<dbReference type="EC" id="3.2.1.52" evidence="3"/>
<dbReference type="AlphaFoldDB" id="B4NLY5"/>
<accession>B4NLY5</accession>
<dbReference type="KEGG" id="dwi:6651917"/>
<feature type="domain" description="Glycoside hydrolase family 20 catalytic" evidence="9">
    <location>
        <begin position="232"/>
        <end position="574"/>
    </location>
</feature>
<sequence>FDLLNCEPSITKFLFNVVRMKRNLFAFVLPLLSLFCLGLAHKGDDLVYGYECHNAKCRKVELSEDNFAKAISMPVCRLFCGSAIGTLWPKPTGEVHVEMIMRQVDVSAIKFNVTGKGHKDKLWGQVESRWLKLIDAQIPSRKTLRRGGYSLSININIEKTEVSPRLTLETDESYQLNIFSDSTGLVNTNITAISFFGARHGLETLAQLIVYDDIRREVQIVANATISDAPVYNWRGLLLDTSRNYYSVQALKRTLDGMALVKLNTFHFHITDSHSFPLQVSNQPELHKLGAYTPRKVYTHEDIIDLVDYGRMRGIRVMPEFDAPAHVGEGWQHKNMTACFNAQPWKDFCVEPPCGQLNPTVNGLYDVLEDIYSDMFKLFKPDVFHMGGDEVSVNCWNSSEQIRQWMLDQGWGLNTSDFMRLWGHFQTRALQRVDRVSNASTTPIILWTSHLTEEPFIDEYLDPERYFIQIWTTGVDPQIKQILKRGFKIIVSNYDALYFDCGGAGWVTNGNNWCSPYIGWQKVYENNLDTMAGDYKDHVLGAEAAIWSEQIDEHTLDNRFWPRASALAERLWSNPSQTWKEAESRLLLHRERLVENGLGAEAMQPQWCLQNENECPVDAYDEQV</sequence>
<dbReference type="GO" id="GO:0005975">
    <property type="term" value="P:carbohydrate metabolic process"/>
    <property type="evidence" value="ECO:0007669"/>
    <property type="project" value="InterPro"/>
</dbReference>
<feature type="active site" description="Proton donor" evidence="8">
    <location>
        <position position="390"/>
    </location>
</feature>
<keyword evidence="6" id="KW-0325">Glycoprotein</keyword>
<dbReference type="GO" id="GO:0016231">
    <property type="term" value="F:beta-N-acetylglucosaminidase activity"/>
    <property type="evidence" value="ECO:0007669"/>
    <property type="project" value="EnsemblMetazoa"/>
</dbReference>